<dbReference type="PhylomeDB" id="A0A022PXU4"/>
<feature type="region of interest" description="Disordered" evidence="1">
    <location>
        <begin position="163"/>
        <end position="209"/>
    </location>
</feature>
<dbReference type="Proteomes" id="UP000030748">
    <property type="component" value="Unassembled WGS sequence"/>
</dbReference>
<proteinExistence type="predicted"/>
<evidence type="ECO:0000313" key="3">
    <source>
        <dbReference type="Proteomes" id="UP000030748"/>
    </source>
</evidence>
<keyword evidence="3" id="KW-1185">Reference proteome</keyword>
<feature type="compositionally biased region" description="Low complexity" evidence="1">
    <location>
        <begin position="106"/>
        <end position="119"/>
    </location>
</feature>
<dbReference type="EMBL" id="KI632284">
    <property type="protein sequence ID" value="EYU20339.1"/>
    <property type="molecule type" value="Genomic_DNA"/>
</dbReference>
<feature type="compositionally biased region" description="Basic residues" evidence="1">
    <location>
        <begin position="88"/>
        <end position="105"/>
    </location>
</feature>
<reference evidence="2" key="1">
    <citation type="journal article" date="2013" name="Proc. Natl. Acad. Sci. U.S.A.">
        <title>Fine-scale variation in meiotic recombination in Mimulus inferred from population shotgun sequencing.</title>
        <authorList>
            <person name="Hellsten U."/>
            <person name="Wright K.M."/>
            <person name="Jenkins J."/>
            <person name="Shu S."/>
            <person name="Yuan Y."/>
            <person name="Wessler S.R."/>
            <person name="Schmutz J."/>
            <person name="Willis J.H."/>
            <person name="Rokhsar D.S."/>
        </authorList>
    </citation>
    <scope>NUCLEOTIDE SEQUENCE [LARGE SCALE GENOMIC DNA]</scope>
</reference>
<name>A0A022PXU4_ERYGU</name>
<feature type="region of interest" description="Disordered" evidence="1">
    <location>
        <begin position="1"/>
        <end position="149"/>
    </location>
</feature>
<feature type="compositionally biased region" description="Polar residues" evidence="1">
    <location>
        <begin position="188"/>
        <end position="201"/>
    </location>
</feature>
<evidence type="ECO:0000256" key="1">
    <source>
        <dbReference type="SAM" id="MobiDB-lite"/>
    </source>
</evidence>
<protein>
    <submittedName>
        <fullName evidence="2">Uncharacterized protein</fullName>
    </submittedName>
</protein>
<accession>A0A022PXU4</accession>
<feature type="non-terminal residue" evidence="2">
    <location>
        <position position="1"/>
    </location>
</feature>
<dbReference type="PANTHER" id="PTHR36801:SF3">
    <property type="entry name" value="OS06G0150300 PROTEIN"/>
    <property type="match status" value="1"/>
</dbReference>
<gene>
    <name evidence="2" type="ORF">MIMGU_mgv1a022725mg</name>
</gene>
<feature type="compositionally biased region" description="Gly residues" evidence="1">
    <location>
        <begin position="122"/>
        <end position="132"/>
    </location>
</feature>
<dbReference type="PANTHER" id="PTHR36801">
    <property type="entry name" value="OS06G0150200 PROTEIN"/>
    <property type="match status" value="1"/>
</dbReference>
<feature type="compositionally biased region" description="Basic and acidic residues" evidence="1">
    <location>
        <begin position="133"/>
        <end position="149"/>
    </location>
</feature>
<feature type="compositionally biased region" description="Low complexity" evidence="1">
    <location>
        <begin position="46"/>
        <end position="55"/>
    </location>
</feature>
<dbReference type="eggNOG" id="ENOG502S8UW">
    <property type="taxonomic scope" value="Eukaryota"/>
</dbReference>
<dbReference type="AlphaFoldDB" id="A0A022PXU4"/>
<organism evidence="2 3">
    <name type="scientific">Erythranthe guttata</name>
    <name type="common">Yellow monkey flower</name>
    <name type="synonym">Mimulus guttatus</name>
    <dbReference type="NCBI Taxonomy" id="4155"/>
    <lineage>
        <taxon>Eukaryota</taxon>
        <taxon>Viridiplantae</taxon>
        <taxon>Streptophyta</taxon>
        <taxon>Embryophyta</taxon>
        <taxon>Tracheophyta</taxon>
        <taxon>Spermatophyta</taxon>
        <taxon>Magnoliopsida</taxon>
        <taxon>eudicotyledons</taxon>
        <taxon>Gunneridae</taxon>
        <taxon>Pentapetalae</taxon>
        <taxon>asterids</taxon>
        <taxon>lamiids</taxon>
        <taxon>Lamiales</taxon>
        <taxon>Phrymaceae</taxon>
        <taxon>Erythranthe</taxon>
    </lineage>
</organism>
<feature type="compositionally biased region" description="Polar residues" evidence="1">
    <location>
        <begin position="67"/>
        <end position="80"/>
    </location>
</feature>
<sequence>SFLCGVLSRKKTPPPDQVDAAVRPDHDNSPFSTTGGGDATTIPNDAAAQPPFAAAGESSGGQLTDAADQSPTTATDQQHQPLPPPPGIHHHRSNSTASCHRHHQRSNSAASKLMSSMSMRVLGGGGCGGGTGRQEKTRNKDKKFSHEDSIWKKTIILGEKCRVPDEDEDSILYDEKGRKISTYHPKSHSGTLSYARQSSSTDQEDSSRK</sequence>
<evidence type="ECO:0000313" key="2">
    <source>
        <dbReference type="EMBL" id="EYU20339.1"/>
    </source>
</evidence>